<dbReference type="AlphaFoldDB" id="A0A6J0BHX4"/>
<reference evidence="12 13" key="1">
    <citation type="submission" date="2025-05" db="UniProtKB">
        <authorList>
            <consortium name="RefSeq"/>
        </authorList>
    </citation>
    <scope>IDENTIFICATION</scope>
    <source>
        <tissue evidence="12 13">Thorax and Abdomen</tissue>
    </source>
</reference>
<protein>
    <recommendedName>
        <fullName evidence="1">non-specific serine/threonine protein kinase</fullName>
        <ecNumber evidence="1">2.7.11.1</ecNumber>
    </recommendedName>
</protein>
<dbReference type="InterPro" id="IPR011009">
    <property type="entry name" value="Kinase-like_dom_sf"/>
</dbReference>
<dbReference type="PROSITE" id="PS00107">
    <property type="entry name" value="PROTEIN_KINASE_ATP"/>
    <property type="match status" value="1"/>
</dbReference>
<dbReference type="PROSITE" id="PS50011">
    <property type="entry name" value="PROTEIN_KINASE_DOM"/>
    <property type="match status" value="1"/>
</dbReference>
<dbReference type="SUPFAM" id="SSF56112">
    <property type="entry name" value="Protein kinase-like (PK-like)"/>
    <property type="match status" value="1"/>
</dbReference>
<dbReference type="EC" id="2.7.11.1" evidence="1"/>
<evidence type="ECO:0000313" key="13">
    <source>
        <dbReference type="RefSeq" id="XP_046594524.1"/>
    </source>
</evidence>
<dbReference type="InterPro" id="IPR017441">
    <property type="entry name" value="Protein_kinase_ATP_BS"/>
</dbReference>
<evidence type="ECO:0000313" key="15">
    <source>
        <dbReference type="RefSeq" id="XP_046594526.1"/>
    </source>
</evidence>
<organism evidence="11 12">
    <name type="scientific">Neodiprion lecontei</name>
    <name type="common">Redheaded pine sawfly</name>
    <dbReference type="NCBI Taxonomy" id="441921"/>
    <lineage>
        <taxon>Eukaryota</taxon>
        <taxon>Metazoa</taxon>
        <taxon>Ecdysozoa</taxon>
        <taxon>Arthropoda</taxon>
        <taxon>Hexapoda</taxon>
        <taxon>Insecta</taxon>
        <taxon>Pterygota</taxon>
        <taxon>Neoptera</taxon>
        <taxon>Endopterygota</taxon>
        <taxon>Hymenoptera</taxon>
        <taxon>Tenthredinoidea</taxon>
        <taxon>Diprionidae</taxon>
        <taxon>Diprioninae</taxon>
        <taxon>Neodiprion</taxon>
    </lineage>
</organism>
<evidence type="ECO:0000256" key="4">
    <source>
        <dbReference type="ARBA" id="ARBA00022741"/>
    </source>
</evidence>
<dbReference type="RefSeq" id="XP_046594526.1">
    <property type="nucleotide sequence ID" value="XM_046738570.1"/>
</dbReference>
<proteinExistence type="predicted"/>
<gene>
    <name evidence="12 13 14 15" type="primary">LOC107220334</name>
</gene>
<evidence type="ECO:0000256" key="7">
    <source>
        <dbReference type="ARBA" id="ARBA00047899"/>
    </source>
</evidence>
<evidence type="ECO:0000313" key="14">
    <source>
        <dbReference type="RefSeq" id="XP_046594525.1"/>
    </source>
</evidence>
<dbReference type="GeneID" id="107220334"/>
<evidence type="ECO:0000313" key="11">
    <source>
        <dbReference type="Proteomes" id="UP000829291"/>
    </source>
</evidence>
<evidence type="ECO:0000313" key="12">
    <source>
        <dbReference type="RefSeq" id="XP_015514380.2"/>
    </source>
</evidence>
<dbReference type="GO" id="GO:0005524">
    <property type="term" value="F:ATP binding"/>
    <property type="evidence" value="ECO:0007669"/>
    <property type="project" value="UniProtKB-UniRule"/>
</dbReference>
<feature type="binding site" evidence="9">
    <location>
        <position position="237"/>
    </location>
    <ligand>
        <name>ATP</name>
        <dbReference type="ChEBI" id="CHEBI:30616"/>
    </ligand>
</feature>
<dbReference type="InterPro" id="IPR000719">
    <property type="entry name" value="Prot_kinase_dom"/>
</dbReference>
<keyword evidence="3" id="KW-0808">Transferase</keyword>
<evidence type="ECO:0000256" key="9">
    <source>
        <dbReference type="PROSITE-ProRule" id="PRU10141"/>
    </source>
</evidence>
<evidence type="ECO:0000256" key="1">
    <source>
        <dbReference type="ARBA" id="ARBA00012513"/>
    </source>
</evidence>
<evidence type="ECO:0000256" key="6">
    <source>
        <dbReference type="ARBA" id="ARBA00022840"/>
    </source>
</evidence>
<evidence type="ECO:0000256" key="2">
    <source>
        <dbReference type="ARBA" id="ARBA00022527"/>
    </source>
</evidence>
<dbReference type="KEGG" id="nlo:107220334"/>
<dbReference type="RefSeq" id="XP_046594524.1">
    <property type="nucleotide sequence ID" value="XM_046738568.1"/>
</dbReference>
<dbReference type="OrthoDB" id="4062651at2759"/>
<dbReference type="InterPro" id="IPR051824">
    <property type="entry name" value="LRR_Rcpt-Like_S/T_Kinase"/>
</dbReference>
<dbReference type="Gene3D" id="1.10.510.10">
    <property type="entry name" value="Transferase(Phosphotransferase) domain 1"/>
    <property type="match status" value="1"/>
</dbReference>
<dbReference type="PANTHER" id="PTHR48006">
    <property type="entry name" value="LEUCINE-RICH REPEAT-CONTAINING PROTEIN DDB_G0281931-RELATED"/>
    <property type="match status" value="1"/>
</dbReference>
<dbReference type="Proteomes" id="UP000829291">
    <property type="component" value="Chromosome 4"/>
</dbReference>
<dbReference type="SUPFAM" id="SSF47986">
    <property type="entry name" value="DEATH domain"/>
    <property type="match status" value="1"/>
</dbReference>
<dbReference type="Gene3D" id="1.10.533.10">
    <property type="entry name" value="Death Domain, Fas"/>
    <property type="match status" value="1"/>
</dbReference>
<keyword evidence="2" id="KW-0723">Serine/threonine-protein kinase</keyword>
<name>A0A6J0BHX4_NEOLC</name>
<dbReference type="RefSeq" id="XP_046594525.1">
    <property type="nucleotide sequence ID" value="XM_046738569.1"/>
</dbReference>
<evidence type="ECO:0000256" key="3">
    <source>
        <dbReference type="ARBA" id="ARBA00022679"/>
    </source>
</evidence>
<dbReference type="InterPro" id="IPR011029">
    <property type="entry name" value="DEATH-like_dom_sf"/>
</dbReference>
<dbReference type="RefSeq" id="XP_015514380.2">
    <property type="nucleotide sequence ID" value="XM_015658894.2"/>
</dbReference>
<keyword evidence="5" id="KW-0418">Kinase</keyword>
<comment type="catalytic activity">
    <reaction evidence="8">
        <text>L-seryl-[protein] + ATP = O-phospho-L-seryl-[protein] + ADP + H(+)</text>
        <dbReference type="Rhea" id="RHEA:17989"/>
        <dbReference type="Rhea" id="RHEA-COMP:9863"/>
        <dbReference type="Rhea" id="RHEA-COMP:11604"/>
        <dbReference type="ChEBI" id="CHEBI:15378"/>
        <dbReference type="ChEBI" id="CHEBI:29999"/>
        <dbReference type="ChEBI" id="CHEBI:30616"/>
        <dbReference type="ChEBI" id="CHEBI:83421"/>
        <dbReference type="ChEBI" id="CHEBI:456216"/>
        <dbReference type="EC" id="2.7.11.1"/>
    </reaction>
</comment>
<comment type="catalytic activity">
    <reaction evidence="7">
        <text>L-threonyl-[protein] + ATP = O-phospho-L-threonyl-[protein] + ADP + H(+)</text>
        <dbReference type="Rhea" id="RHEA:46608"/>
        <dbReference type="Rhea" id="RHEA-COMP:11060"/>
        <dbReference type="Rhea" id="RHEA-COMP:11605"/>
        <dbReference type="ChEBI" id="CHEBI:15378"/>
        <dbReference type="ChEBI" id="CHEBI:30013"/>
        <dbReference type="ChEBI" id="CHEBI:30616"/>
        <dbReference type="ChEBI" id="CHEBI:61977"/>
        <dbReference type="ChEBI" id="CHEBI:456216"/>
        <dbReference type="EC" id="2.7.11.1"/>
    </reaction>
</comment>
<sequence length="483" mass="55579">MDRNRCHDEIVFVYQLPPEPRDELCRSLKQSGKWMDFADHIKCDSETKRQCGSENNPMDALLTVWSRECPRIIDLYCILNKIHEYRLMDVLKKFVSKENHNLIDKGTENADIISGYEGRNLNSKDSKIGSQNFNQIEPAVSKNKKFLISELENHRDTTKLLNNLSTFSLSNDSSVQLAEAGTSKLINKKFLPVESTVLEVPFEDLKVATMGWKIVLGEGSFGTVFRGKLNHRLVAIKRMDKWLADNVQDNNIQRQQLLKEMDILNVYRHDNIINLFAYCMAREMPCLVYQLMENDTLKNQLERKKKKTPLTWLQRHVIAKGIAQGILFLHTGGRRPLIHCNIKSANIYLDKNFKPKIGNFRLAEQLEKDNMKASRISVTTAHLPDDFVHSRKLSTKVDVYSYGIVLIELATGKIAYDGIIKILKGMVDNEEGIYIPFLNDLGVETAYEEVYKILITLGKRCSQRKPEDRLDVESVLQELDELQ</sequence>
<keyword evidence="4 9" id="KW-0547">Nucleotide-binding</keyword>
<dbReference type="Pfam" id="PF00069">
    <property type="entry name" value="Pkinase"/>
    <property type="match status" value="1"/>
</dbReference>
<evidence type="ECO:0000256" key="5">
    <source>
        <dbReference type="ARBA" id="ARBA00022777"/>
    </source>
</evidence>
<dbReference type="GO" id="GO:0004674">
    <property type="term" value="F:protein serine/threonine kinase activity"/>
    <property type="evidence" value="ECO:0007669"/>
    <property type="project" value="UniProtKB-KW"/>
</dbReference>
<evidence type="ECO:0000259" key="10">
    <source>
        <dbReference type="PROSITE" id="PS50011"/>
    </source>
</evidence>
<evidence type="ECO:0000256" key="8">
    <source>
        <dbReference type="ARBA" id="ARBA00048679"/>
    </source>
</evidence>
<dbReference type="Gene3D" id="3.30.200.20">
    <property type="entry name" value="Phosphorylase Kinase, domain 1"/>
    <property type="match status" value="1"/>
</dbReference>
<keyword evidence="11" id="KW-1185">Reference proteome</keyword>
<keyword evidence="6 9" id="KW-0067">ATP-binding</keyword>
<feature type="domain" description="Protein kinase" evidence="10">
    <location>
        <begin position="210"/>
        <end position="483"/>
    </location>
</feature>
<accession>A0A6J0BHX4</accession>
<dbReference type="PANTHER" id="PTHR48006:SF102">
    <property type="entry name" value="LEUCINE-RICH REPEAT-CONTAINING PROTEIN DDB_G0281931-RELATED"/>
    <property type="match status" value="1"/>
</dbReference>